<dbReference type="InterPro" id="IPR005586">
    <property type="entry name" value="ABC_trans_aux"/>
</dbReference>
<sequence length="213" mass="22985">MKASLRLLALAAAVSLASACSILPQSEPVDLYRLPVNQPSRVAAPLDWSLRLNKPLASEVLAGPRIAVIPQGDVVSSYKGARWSDAAPVLLRNRLLDGFQRDGQVQRLSADDSNLQADYELAGELQAFQSEYRPDGAVEVVIRYDARLVQGRSQRILASKRFEIRQPLAAKEVSAVVAGFGGASDQLVGQVVSWTVAQATQAQAQVQAQPKNQ</sequence>
<feature type="signal peptide" evidence="1">
    <location>
        <begin position="1"/>
        <end position="19"/>
    </location>
</feature>
<keyword evidence="4" id="KW-1185">Reference proteome</keyword>
<dbReference type="EMBL" id="CP116669">
    <property type="protein sequence ID" value="WCI00439.1"/>
    <property type="molecule type" value="Genomic_DNA"/>
</dbReference>
<keyword evidence="3" id="KW-0449">Lipoprotein</keyword>
<protein>
    <submittedName>
        <fullName evidence="3">ABC-type transport auxiliary lipoprotein family protein</fullName>
    </submittedName>
</protein>
<reference evidence="3 4" key="1">
    <citation type="journal article" date="2020" name="Front. Microbiol.">
        <title>Toward Biorecycling: Isolation of a Soil Bacterium That Grows on a Polyurethane Oligomer and Monomer.</title>
        <authorList>
            <person name="Espinosa M.J.C."/>
            <person name="Blanco A.C."/>
            <person name="Schmidgall T."/>
            <person name="Atanasoff-Kardjalieff A.K."/>
            <person name="Kappelmeyer U."/>
            <person name="Tischler D."/>
            <person name="Pieper D.H."/>
            <person name="Heipieper H.J."/>
            <person name="Eberlein C."/>
        </authorList>
    </citation>
    <scope>NUCLEOTIDE SEQUENCE [LARGE SCALE GENOMIC DNA]</scope>
    <source>
        <strain evidence="3 4">TDA1</strain>
    </source>
</reference>
<dbReference type="RefSeq" id="WP_033702546.1">
    <property type="nucleotide sequence ID" value="NZ_CP116669.1"/>
</dbReference>
<evidence type="ECO:0000259" key="2">
    <source>
        <dbReference type="Pfam" id="PF03886"/>
    </source>
</evidence>
<proteinExistence type="predicted"/>
<dbReference type="Proteomes" id="UP001214301">
    <property type="component" value="Chromosome"/>
</dbReference>
<evidence type="ECO:0000256" key="1">
    <source>
        <dbReference type="SAM" id="SignalP"/>
    </source>
</evidence>
<dbReference type="Pfam" id="PF03886">
    <property type="entry name" value="ABC_trans_aux"/>
    <property type="match status" value="1"/>
</dbReference>
<dbReference type="Gene3D" id="3.40.50.10610">
    <property type="entry name" value="ABC-type transport auxiliary lipoprotein component"/>
    <property type="match status" value="1"/>
</dbReference>
<name>A0ABY7R9I8_9PSED</name>
<dbReference type="SUPFAM" id="SSF159594">
    <property type="entry name" value="XCC0632-like"/>
    <property type="match status" value="1"/>
</dbReference>
<dbReference type="GeneID" id="301038433"/>
<feature type="chain" id="PRO_5046841060" evidence="1">
    <location>
        <begin position="20"/>
        <end position="213"/>
    </location>
</feature>
<accession>A0ABY7R9I8</accession>
<keyword evidence="1" id="KW-0732">Signal</keyword>
<feature type="domain" description="ABC-type transport auxiliary lipoprotein component" evidence="2">
    <location>
        <begin position="32"/>
        <end position="191"/>
    </location>
</feature>
<dbReference type="PROSITE" id="PS51257">
    <property type="entry name" value="PROKAR_LIPOPROTEIN"/>
    <property type="match status" value="1"/>
</dbReference>
<organism evidence="3 4">
    <name type="scientific">Pseudomonas capeferrum</name>
    <dbReference type="NCBI Taxonomy" id="1495066"/>
    <lineage>
        <taxon>Bacteria</taxon>
        <taxon>Pseudomonadati</taxon>
        <taxon>Pseudomonadota</taxon>
        <taxon>Gammaproteobacteria</taxon>
        <taxon>Pseudomonadales</taxon>
        <taxon>Pseudomonadaceae</taxon>
        <taxon>Pseudomonas</taxon>
    </lineage>
</organism>
<evidence type="ECO:0000313" key="3">
    <source>
        <dbReference type="EMBL" id="WCI00439.1"/>
    </source>
</evidence>
<evidence type="ECO:0000313" key="4">
    <source>
        <dbReference type="Proteomes" id="UP001214301"/>
    </source>
</evidence>
<gene>
    <name evidence="3" type="ORF">PMC74_00575</name>
</gene>